<evidence type="ECO:0000313" key="1">
    <source>
        <dbReference type="EMBL" id="KAI3786259.1"/>
    </source>
</evidence>
<protein>
    <submittedName>
        <fullName evidence="1">Uncharacterized protein</fullName>
    </submittedName>
</protein>
<proteinExistence type="predicted"/>
<organism evidence="1 2">
    <name type="scientific">Smallanthus sonchifolius</name>
    <dbReference type="NCBI Taxonomy" id="185202"/>
    <lineage>
        <taxon>Eukaryota</taxon>
        <taxon>Viridiplantae</taxon>
        <taxon>Streptophyta</taxon>
        <taxon>Embryophyta</taxon>
        <taxon>Tracheophyta</taxon>
        <taxon>Spermatophyta</taxon>
        <taxon>Magnoliopsida</taxon>
        <taxon>eudicotyledons</taxon>
        <taxon>Gunneridae</taxon>
        <taxon>Pentapetalae</taxon>
        <taxon>asterids</taxon>
        <taxon>campanulids</taxon>
        <taxon>Asterales</taxon>
        <taxon>Asteraceae</taxon>
        <taxon>Asteroideae</taxon>
        <taxon>Heliantheae alliance</taxon>
        <taxon>Millerieae</taxon>
        <taxon>Smallanthus</taxon>
    </lineage>
</organism>
<accession>A0ACB9GS45</accession>
<keyword evidence="2" id="KW-1185">Reference proteome</keyword>
<evidence type="ECO:0000313" key="2">
    <source>
        <dbReference type="Proteomes" id="UP001056120"/>
    </source>
</evidence>
<gene>
    <name evidence="1" type="ORF">L1987_39816</name>
</gene>
<reference evidence="1 2" key="2">
    <citation type="journal article" date="2022" name="Mol. Ecol. Resour.">
        <title>The genomes of chicory, endive, great burdock and yacon provide insights into Asteraceae paleo-polyploidization history and plant inulin production.</title>
        <authorList>
            <person name="Fan W."/>
            <person name="Wang S."/>
            <person name="Wang H."/>
            <person name="Wang A."/>
            <person name="Jiang F."/>
            <person name="Liu H."/>
            <person name="Zhao H."/>
            <person name="Xu D."/>
            <person name="Zhang Y."/>
        </authorList>
    </citation>
    <scope>NUCLEOTIDE SEQUENCE [LARGE SCALE GENOMIC DNA]</scope>
    <source>
        <strain evidence="2">cv. Yunnan</strain>
        <tissue evidence="1">Leaves</tissue>
    </source>
</reference>
<sequence length="926" mass="99571">MNNISWCLICSLLFGWICGTRANRKEWEPTVLNDLLDPRNNRENKNAMKILYNSHHTHWNFIFLRVGWGDILGIGREKLWARSWDRDGKGLGANHAAFLSSDESRNGEVGTNVVAWGGGYMVCARYAWKITATRLWKGNWGHRFWPTGLAWRWCVPNYCHYYLQIHYSGLCRKNRSCWITMAGWGCMDATTKMNCLMAKCLHGWDNLQGSITVLDNWRHVWCMVDKAFWPKGKKITEGPPSVDGLKLDSEAHFLVGISNHAAAAPYCHAVWTNKIEPNFWTWNYLGYSERMMESAPNQLLMGKHGGGKKKVVQIQPSRQQPQRSTQIGATGSVIPKDSSRGWNPFAHPIPHPVPKVQGCMMNKTASTIPTVSSLSSGGFGLPGSSSGSNSSVQSSPVNPLVWADVVKGLQSGLKSGSNSGLKQVSTSLKSHVSMLAGVLPSPVALPESDGVDLVVDASASDLPELVPVVSPAMTSAPKEVHAAVTADMTEACMVNPNGLSAVGPHVHGADGPTDAGSNSVGPEITQGSGGLYSGGLNTTIGPNDTRFIDTDLDLNTGPVLDGSDGLDFSKIGPGNVFSRNDCGPNTTGLSFSVSGLGDTTGPEILHGFSSGGPETAGLRPCGTGINENTFEHLDSGPAISTPSDPDANLNNVGLAHSVGPVNTDQAKVGPGVISSPTGRVLEPKSGLHTSSFGPTTAAPYISARSLQFGSISPTIVHDDLMFDCEKNSHVASVVVPKEVVVPRGPSMVVSKPPWDDDGFVPVQSKKWRVKKPNTGGLNGMSSVAVDPVVTGPTVMGPKDVGLVDVPRVVRPPLVSKGNIRDKGKISVSNQFDSLGGPVLDDFDDFFDGVTGLWESERQTAHYYIEYGFKPHDFVFEKWSPKLKIYYSQLTKVDSIDPGGPSKVIDVVEDDEVASVADESSRFMKMS</sequence>
<name>A0ACB9GS45_9ASTR</name>
<dbReference type="Proteomes" id="UP001056120">
    <property type="component" value="Linkage Group LG13"/>
</dbReference>
<dbReference type="EMBL" id="CM042030">
    <property type="protein sequence ID" value="KAI3786259.1"/>
    <property type="molecule type" value="Genomic_DNA"/>
</dbReference>
<comment type="caution">
    <text evidence="1">The sequence shown here is derived from an EMBL/GenBank/DDBJ whole genome shotgun (WGS) entry which is preliminary data.</text>
</comment>
<reference evidence="2" key="1">
    <citation type="journal article" date="2022" name="Mol. Ecol. Resour.">
        <title>The genomes of chicory, endive, great burdock and yacon provide insights into Asteraceae palaeo-polyploidization history and plant inulin production.</title>
        <authorList>
            <person name="Fan W."/>
            <person name="Wang S."/>
            <person name="Wang H."/>
            <person name="Wang A."/>
            <person name="Jiang F."/>
            <person name="Liu H."/>
            <person name="Zhao H."/>
            <person name="Xu D."/>
            <person name="Zhang Y."/>
        </authorList>
    </citation>
    <scope>NUCLEOTIDE SEQUENCE [LARGE SCALE GENOMIC DNA]</scope>
    <source>
        <strain evidence="2">cv. Yunnan</strain>
    </source>
</reference>